<keyword evidence="1" id="KW-0732">Signal</keyword>
<proteinExistence type="predicted"/>
<evidence type="ECO:0000256" key="1">
    <source>
        <dbReference type="SAM" id="SignalP"/>
    </source>
</evidence>
<gene>
    <name evidence="2" type="ORF">AB4566_04350</name>
</gene>
<accession>A0ABV4N7Z5</accession>
<dbReference type="Pfam" id="PF07273">
    <property type="entry name" value="DUF1439"/>
    <property type="match status" value="1"/>
</dbReference>
<dbReference type="RefSeq" id="WP_137372259.1">
    <property type="nucleotide sequence ID" value="NZ_JAUFQD010000014.1"/>
</dbReference>
<evidence type="ECO:0000313" key="3">
    <source>
        <dbReference type="Proteomes" id="UP001570417"/>
    </source>
</evidence>
<organism evidence="2 3">
    <name type="scientific">Vibrio gallaecicus</name>
    <dbReference type="NCBI Taxonomy" id="552386"/>
    <lineage>
        <taxon>Bacteria</taxon>
        <taxon>Pseudomonadati</taxon>
        <taxon>Pseudomonadota</taxon>
        <taxon>Gammaproteobacteria</taxon>
        <taxon>Vibrionales</taxon>
        <taxon>Vibrionaceae</taxon>
        <taxon>Vibrio</taxon>
    </lineage>
</organism>
<dbReference type="InterPro" id="IPR010835">
    <property type="entry name" value="DUF1439"/>
</dbReference>
<dbReference type="Gene3D" id="3.15.10.40">
    <property type="entry name" value="Uncharacterised protein PF07273, DUF1439"/>
    <property type="match status" value="1"/>
</dbReference>
<feature type="signal peptide" evidence="1">
    <location>
        <begin position="1"/>
        <end position="19"/>
    </location>
</feature>
<keyword evidence="3" id="KW-1185">Reference proteome</keyword>
<protein>
    <submittedName>
        <fullName evidence="2">DUF1439 domain-containing protein</fullName>
    </submittedName>
</protein>
<comment type="caution">
    <text evidence="2">The sequence shown here is derived from an EMBL/GenBank/DDBJ whole genome shotgun (WGS) entry which is preliminary data.</text>
</comment>
<dbReference type="PROSITE" id="PS51257">
    <property type="entry name" value="PROKAR_LIPOPROTEIN"/>
    <property type="match status" value="1"/>
</dbReference>
<feature type="chain" id="PRO_5045965226" evidence="1">
    <location>
        <begin position="20"/>
        <end position="187"/>
    </location>
</feature>
<reference evidence="2 3" key="1">
    <citation type="journal article" date="2024" name="ISME J.">
        <title>Tailless and filamentous prophages are predominant in marine Vibrio.</title>
        <authorList>
            <person name="Steensen K."/>
            <person name="Seneca J."/>
            <person name="Bartlau N."/>
            <person name="Yu X.A."/>
            <person name="Hussain F.A."/>
            <person name="Polz M.F."/>
        </authorList>
    </citation>
    <scope>NUCLEOTIDE SEQUENCE [LARGE SCALE GENOMIC DNA]</scope>
    <source>
        <strain evidence="2 3">10N.222.51.A1</strain>
    </source>
</reference>
<dbReference type="Proteomes" id="UP001570417">
    <property type="component" value="Unassembled WGS sequence"/>
</dbReference>
<name>A0ABV4N7Z5_9VIBR</name>
<sequence>MVKFFEACRSTLVLFSALALGGCVSYNITESDMTQYLQDNVSLEQSVGVQNVMYARVSVEDINVKIGREEAERISVFSSTNALVQVLSAPNMGLDLDIEFSAIPEYNQETGEVFLKSLRLEKLEEHSQSLTPEVKTLLKPAVAMIGQALSQHPVYKLDGAKVQEALIKTAEPNLVIRNNQLVIELFD</sequence>
<dbReference type="EMBL" id="JBFRUW010000006">
    <property type="protein sequence ID" value="MFA0567500.1"/>
    <property type="molecule type" value="Genomic_DNA"/>
</dbReference>
<evidence type="ECO:0000313" key="2">
    <source>
        <dbReference type="EMBL" id="MFA0567500.1"/>
    </source>
</evidence>